<keyword evidence="1" id="KW-0472">Membrane</keyword>
<keyword evidence="3" id="KW-1185">Reference proteome</keyword>
<dbReference type="EMBL" id="CP065856">
    <property type="protein sequence ID" value="QPV62309.1"/>
    <property type="molecule type" value="Genomic_DNA"/>
</dbReference>
<proteinExistence type="predicted"/>
<feature type="transmembrane region" description="Helical" evidence="1">
    <location>
        <begin position="190"/>
        <end position="207"/>
    </location>
</feature>
<dbReference type="KEGG" id="hlt:I7X12_16425"/>
<dbReference type="AlphaFoldDB" id="A0A7T3KUI1"/>
<evidence type="ECO:0000313" key="3">
    <source>
        <dbReference type="Proteomes" id="UP000595001"/>
    </source>
</evidence>
<feature type="transmembrane region" description="Helical" evidence="1">
    <location>
        <begin position="70"/>
        <end position="90"/>
    </location>
</feature>
<dbReference type="GeneID" id="60590112"/>
<evidence type="ECO:0000313" key="2">
    <source>
        <dbReference type="EMBL" id="QPV62309.1"/>
    </source>
</evidence>
<accession>A0A7T3KUI1</accession>
<dbReference type="OrthoDB" id="242098at2157"/>
<gene>
    <name evidence="2" type="ORF">I7X12_16425</name>
</gene>
<keyword evidence="1" id="KW-1133">Transmembrane helix</keyword>
<feature type="transmembrane region" description="Helical" evidence="1">
    <location>
        <begin position="166"/>
        <end position="184"/>
    </location>
</feature>
<reference evidence="2 3" key="1">
    <citation type="submission" date="2020-12" db="EMBL/GenBank/DDBJ databases">
        <title>Halosimplex halophilum sp. nov. and Halosimplex salinum sp. nov., two new members of the genus Halosimplex.</title>
        <authorList>
            <person name="Cui H.L."/>
        </authorList>
    </citation>
    <scope>NUCLEOTIDE SEQUENCE [LARGE SCALE GENOMIC DNA]</scope>
    <source>
        <strain evidence="2 3">YGH94</strain>
    </source>
</reference>
<organism evidence="2 3">
    <name type="scientific">Halosimplex litoreum</name>
    <dbReference type="NCBI Taxonomy" id="1198301"/>
    <lineage>
        <taxon>Archaea</taxon>
        <taxon>Methanobacteriati</taxon>
        <taxon>Methanobacteriota</taxon>
        <taxon>Stenosarchaea group</taxon>
        <taxon>Halobacteria</taxon>
        <taxon>Halobacteriales</taxon>
        <taxon>Haloarculaceae</taxon>
        <taxon>Halosimplex</taxon>
    </lineage>
</organism>
<feature type="transmembrane region" description="Helical" evidence="1">
    <location>
        <begin position="134"/>
        <end position="159"/>
    </location>
</feature>
<dbReference type="Proteomes" id="UP000595001">
    <property type="component" value="Chromosome"/>
</dbReference>
<dbReference type="RefSeq" id="WP_198061117.1">
    <property type="nucleotide sequence ID" value="NZ_CP065856.1"/>
</dbReference>
<evidence type="ECO:0000256" key="1">
    <source>
        <dbReference type="SAM" id="Phobius"/>
    </source>
</evidence>
<name>A0A7T3KUI1_9EURY</name>
<keyword evidence="1" id="KW-0812">Transmembrane</keyword>
<protein>
    <submittedName>
        <fullName evidence="2">Uncharacterized protein</fullName>
    </submittedName>
</protein>
<sequence>MSYREPRAATLLVALGAAFAVWASVGSWAMTPLAVPAEMALNPNVGKLAYLAAVALTVALRGWGGETDSLVFAAGAWLGFLAVGPPVVMLGHGPLKLLFGSLCLFAAGVLGRWGDPALRARDAVPGWPSPPADGWVAFGGYLLAALGWVPLGPAAVTALRHPEKGLLLALLVLPGVAFCCYWWGPGLRVAFGFVGAALLFAALLPRGSEMDDTTSRLVRGFARGGAVFVALASAELLRRAVGAVRSPSGTG</sequence>